<organism evidence="2 3">
    <name type="scientific">Mariniphaga anaerophila</name>
    <dbReference type="NCBI Taxonomy" id="1484053"/>
    <lineage>
        <taxon>Bacteria</taxon>
        <taxon>Pseudomonadati</taxon>
        <taxon>Bacteroidota</taxon>
        <taxon>Bacteroidia</taxon>
        <taxon>Marinilabiliales</taxon>
        <taxon>Prolixibacteraceae</taxon>
        <taxon>Mariniphaga</taxon>
    </lineage>
</organism>
<name>A0A1M5B7C9_9BACT</name>
<evidence type="ECO:0000256" key="1">
    <source>
        <dbReference type="SAM" id="Phobius"/>
    </source>
</evidence>
<protein>
    <recommendedName>
        <fullName evidence="4">DUF3810 domain-containing protein</fullName>
    </recommendedName>
</protein>
<evidence type="ECO:0000313" key="3">
    <source>
        <dbReference type="Proteomes" id="UP000184164"/>
    </source>
</evidence>
<keyword evidence="3" id="KW-1185">Reference proteome</keyword>
<keyword evidence="1" id="KW-0472">Membrane</keyword>
<dbReference type="Proteomes" id="UP000184164">
    <property type="component" value="Unassembled WGS sequence"/>
</dbReference>
<dbReference type="EMBL" id="FQUM01000005">
    <property type="protein sequence ID" value="SHF38423.1"/>
    <property type="molecule type" value="Genomic_DNA"/>
</dbReference>
<dbReference type="OrthoDB" id="1048788at2"/>
<evidence type="ECO:0000313" key="2">
    <source>
        <dbReference type="EMBL" id="SHF38423.1"/>
    </source>
</evidence>
<dbReference type="AlphaFoldDB" id="A0A1M5B7C9"/>
<feature type="transmembrane region" description="Helical" evidence="1">
    <location>
        <begin position="97"/>
        <end position="117"/>
    </location>
</feature>
<keyword evidence="1" id="KW-1133">Transmembrane helix</keyword>
<dbReference type="RefSeq" id="WP_073001762.1">
    <property type="nucleotide sequence ID" value="NZ_FQUM01000005.1"/>
</dbReference>
<reference evidence="2 3" key="1">
    <citation type="submission" date="2016-11" db="EMBL/GenBank/DDBJ databases">
        <authorList>
            <person name="Jaros S."/>
            <person name="Januszkiewicz K."/>
            <person name="Wedrychowicz H."/>
        </authorList>
    </citation>
    <scope>NUCLEOTIDE SEQUENCE [LARGE SCALE GENOMIC DNA]</scope>
    <source>
        <strain evidence="2 3">DSM 26910</strain>
    </source>
</reference>
<gene>
    <name evidence="2" type="ORF">SAMN05444274_10512</name>
</gene>
<evidence type="ECO:0008006" key="4">
    <source>
        <dbReference type="Google" id="ProtNLM"/>
    </source>
</evidence>
<feature type="transmembrane region" description="Helical" evidence="1">
    <location>
        <begin position="12"/>
        <end position="31"/>
    </location>
</feature>
<accession>A0A1M5B7C9</accession>
<dbReference type="InterPro" id="IPR024294">
    <property type="entry name" value="DUF3810"/>
</dbReference>
<keyword evidence="1" id="KW-0812">Transmembrane</keyword>
<sequence length="359" mass="41005">MTTQNKKIRNLRWIATPVFALITFLLTELAARNPAFVERYYSRGIYPVIASVFSFISSRVAFSLDDLFYGLLILLPLFLLLLAVLKRMSWKAAGKILLNSLAGIYIAFYFLWGFNYYRSDFNQRLGLAEQRANTDAFVAVLDGLAEKLSADWTGYENMKKEHIDSLVEESYKRIAPALKLQYPSGKRRAKNITAGMLFAQAGISGYYGPFFNEVHVNPYNLPVEYPFVLAHEKAHQFGITSEAEANFYAWLVCTQSSSKQLRYSANLVIFRYFLFHGSRLEQIPGIAGKLDEKVKTDFRRIREHWVELRNEKIDRAASKVNDAYLKSNKVTGGIEDYTGVVKFVMDFSADSAFQSKVEL</sequence>
<dbReference type="STRING" id="1484053.SAMN05444274_10512"/>
<feature type="transmembrane region" description="Helical" evidence="1">
    <location>
        <begin position="67"/>
        <end position="85"/>
    </location>
</feature>
<proteinExistence type="predicted"/>
<dbReference type="Pfam" id="PF12725">
    <property type="entry name" value="DUF3810"/>
    <property type="match status" value="1"/>
</dbReference>